<dbReference type="GO" id="GO:0003700">
    <property type="term" value="F:DNA-binding transcription factor activity"/>
    <property type="evidence" value="ECO:0007669"/>
    <property type="project" value="InterPro"/>
</dbReference>
<keyword evidence="4" id="KW-0804">Transcription</keyword>
<dbReference type="SUPFAM" id="SSF46785">
    <property type="entry name" value="Winged helix' DNA-binding domain"/>
    <property type="match status" value="1"/>
</dbReference>
<reference evidence="6 7" key="1">
    <citation type="submission" date="2016-10" db="EMBL/GenBank/DDBJ databases">
        <authorList>
            <person name="de Groot N.N."/>
        </authorList>
    </citation>
    <scope>NUCLEOTIDE SEQUENCE [LARGE SCALE GENOMIC DNA]</scope>
    <source>
        <strain evidence="6 7">DSM 44637</strain>
    </source>
</reference>
<protein>
    <submittedName>
        <fullName evidence="6">DNA-binding transcriptional regulator, LysR family</fullName>
    </submittedName>
</protein>
<evidence type="ECO:0000313" key="7">
    <source>
        <dbReference type="Proteomes" id="UP000199137"/>
    </source>
</evidence>
<dbReference type="AlphaFoldDB" id="A0A1I6B7T9"/>
<evidence type="ECO:0000256" key="3">
    <source>
        <dbReference type="ARBA" id="ARBA00023125"/>
    </source>
</evidence>
<evidence type="ECO:0000256" key="2">
    <source>
        <dbReference type="ARBA" id="ARBA00023015"/>
    </source>
</evidence>
<dbReference type="Proteomes" id="UP000199137">
    <property type="component" value="Unassembled WGS sequence"/>
</dbReference>
<dbReference type="InterPro" id="IPR036390">
    <property type="entry name" value="WH_DNA-bd_sf"/>
</dbReference>
<dbReference type="GO" id="GO:0005829">
    <property type="term" value="C:cytosol"/>
    <property type="evidence" value="ECO:0007669"/>
    <property type="project" value="TreeGrafter"/>
</dbReference>
<dbReference type="Gene3D" id="1.10.10.10">
    <property type="entry name" value="Winged helix-like DNA-binding domain superfamily/Winged helix DNA-binding domain"/>
    <property type="match status" value="1"/>
</dbReference>
<dbReference type="InterPro" id="IPR005119">
    <property type="entry name" value="LysR_subst-bd"/>
</dbReference>
<evidence type="ECO:0000259" key="5">
    <source>
        <dbReference type="PROSITE" id="PS50931"/>
    </source>
</evidence>
<comment type="similarity">
    <text evidence="1">Belongs to the LysR transcriptional regulatory family.</text>
</comment>
<keyword evidence="2" id="KW-0805">Transcription regulation</keyword>
<evidence type="ECO:0000256" key="1">
    <source>
        <dbReference type="ARBA" id="ARBA00009437"/>
    </source>
</evidence>
<evidence type="ECO:0000256" key="4">
    <source>
        <dbReference type="ARBA" id="ARBA00023163"/>
    </source>
</evidence>
<feature type="domain" description="HTH lysR-type" evidence="5">
    <location>
        <begin position="24"/>
        <end position="81"/>
    </location>
</feature>
<dbReference type="PANTHER" id="PTHR30419">
    <property type="entry name" value="HTH-TYPE TRANSCRIPTIONAL REGULATOR YBHD"/>
    <property type="match status" value="1"/>
</dbReference>
<dbReference type="InterPro" id="IPR050950">
    <property type="entry name" value="HTH-type_LysR_regulators"/>
</dbReference>
<sequence>MTPEAGPDSTVAGMDLPRLLDGRLKLRHLVLVDTLTEQGSVVGAAAALHVTQPVVTRGLHDLEAILGVPLYERGPRGITPTEFGTAFTEHARAVLAQLTHAARHVVEIADATRGRVVAGIHLAGSNLLLPRAIAHLKHDHPLVTVVVREATPESLLVELTAGRVDVIVGRLSGPGTEDTRRRALYQESIRVVAGAHHPLAARGSVSLEDLAEFPWIVPGTETMLRQELESLFAQHGLDLPANRVEATSFLTVRQLLTETAMVAALPGLLGMDDPRLVTLPTPLENIGHSVGLTLAAGRRLNPATQALIESLHTVAAQIEEA</sequence>
<proteinExistence type="inferred from homology"/>
<dbReference type="PRINTS" id="PR00039">
    <property type="entry name" value="HTHLYSR"/>
</dbReference>
<dbReference type="SUPFAM" id="SSF53850">
    <property type="entry name" value="Periplasmic binding protein-like II"/>
    <property type="match status" value="1"/>
</dbReference>
<dbReference type="InterPro" id="IPR036388">
    <property type="entry name" value="WH-like_DNA-bd_sf"/>
</dbReference>
<keyword evidence="3 6" id="KW-0238">DNA-binding</keyword>
<dbReference type="Pfam" id="PF03466">
    <property type="entry name" value="LysR_substrate"/>
    <property type="match status" value="1"/>
</dbReference>
<organism evidence="6 7">
    <name type="scientific">Amycolatopsis rubida</name>
    <dbReference type="NCBI Taxonomy" id="112413"/>
    <lineage>
        <taxon>Bacteria</taxon>
        <taxon>Bacillati</taxon>
        <taxon>Actinomycetota</taxon>
        <taxon>Actinomycetes</taxon>
        <taxon>Pseudonocardiales</taxon>
        <taxon>Pseudonocardiaceae</taxon>
        <taxon>Amycolatopsis</taxon>
    </lineage>
</organism>
<dbReference type="Gene3D" id="3.40.190.290">
    <property type="match status" value="1"/>
</dbReference>
<dbReference type="InterPro" id="IPR000847">
    <property type="entry name" value="LysR_HTH_N"/>
</dbReference>
<evidence type="ECO:0000313" key="6">
    <source>
        <dbReference type="EMBL" id="SFQ77012.1"/>
    </source>
</evidence>
<dbReference type="STRING" id="112413.SAMN05421854_12419"/>
<gene>
    <name evidence="6" type="ORF">SAMN05421854_12419</name>
</gene>
<dbReference type="GO" id="GO:0003677">
    <property type="term" value="F:DNA binding"/>
    <property type="evidence" value="ECO:0007669"/>
    <property type="project" value="UniProtKB-KW"/>
</dbReference>
<dbReference type="EMBL" id="FOWC01000024">
    <property type="protein sequence ID" value="SFQ77012.1"/>
    <property type="molecule type" value="Genomic_DNA"/>
</dbReference>
<dbReference type="Pfam" id="PF00126">
    <property type="entry name" value="HTH_1"/>
    <property type="match status" value="1"/>
</dbReference>
<dbReference type="PROSITE" id="PS50931">
    <property type="entry name" value="HTH_LYSR"/>
    <property type="match status" value="1"/>
</dbReference>
<accession>A0A1I6B7T9</accession>
<dbReference type="PANTHER" id="PTHR30419:SF8">
    <property type="entry name" value="NITROGEN ASSIMILATION TRANSCRIPTIONAL ACTIVATOR-RELATED"/>
    <property type="match status" value="1"/>
</dbReference>
<name>A0A1I6B7T9_9PSEU</name>